<evidence type="ECO:0000313" key="5">
    <source>
        <dbReference type="EMBL" id="EFU89173.1"/>
    </source>
</evidence>
<keyword evidence="3" id="KW-0812">Transmembrane</keyword>
<comment type="caution">
    <text evidence="5">The sequence shown here is derived from an EMBL/GenBank/DDBJ whole genome shotgun (WGS) entry which is preliminary data.</text>
</comment>
<gene>
    <name evidence="5" type="ORF">HMPREF9511_02863</name>
</gene>
<accession>A0ABC9P298</accession>
<evidence type="ECO:0000256" key="3">
    <source>
        <dbReference type="SAM" id="Phobius"/>
    </source>
</evidence>
<dbReference type="RefSeq" id="WP_002369923.1">
    <property type="nucleotide sequence ID" value="NZ_GL454868.1"/>
</dbReference>
<dbReference type="CDD" id="cd02947">
    <property type="entry name" value="TRX_family"/>
    <property type="match status" value="1"/>
</dbReference>
<dbReference type="InterPro" id="IPR036249">
    <property type="entry name" value="Thioredoxin-like_sf"/>
</dbReference>
<dbReference type="PANTHER" id="PTHR45663:SF11">
    <property type="entry name" value="GEO12009P1"/>
    <property type="match status" value="1"/>
</dbReference>
<organism evidence="5 6">
    <name type="scientific">Enterococcus faecalis TX0630</name>
    <dbReference type="NCBI Taxonomy" id="749508"/>
    <lineage>
        <taxon>Bacteria</taxon>
        <taxon>Bacillati</taxon>
        <taxon>Bacillota</taxon>
        <taxon>Bacilli</taxon>
        <taxon>Lactobacillales</taxon>
        <taxon>Enterococcaceae</taxon>
        <taxon>Enterococcus</taxon>
    </lineage>
</organism>
<evidence type="ECO:0000256" key="1">
    <source>
        <dbReference type="ARBA" id="ARBA00008987"/>
    </source>
</evidence>
<keyword evidence="3" id="KW-1133">Transmembrane helix</keyword>
<sequence length="136" mass="15735">MKKIFISISILVITGILGMLMYNNITSEKTYYTETKFGKISELVKKNDRIILFVEQDGCSSCKLVKPIINNYAKENKGIVYSVTANKEKDYNVQSEKYHIEGTPTLIYFKEGKEVYRTNTGFTEDEFQNTIKKVEF</sequence>
<dbReference type="Proteomes" id="UP000004933">
    <property type="component" value="Unassembled WGS sequence"/>
</dbReference>
<evidence type="ECO:0000259" key="4">
    <source>
        <dbReference type="PROSITE" id="PS51352"/>
    </source>
</evidence>
<reference evidence="5 6" key="1">
    <citation type="submission" date="2010-09" db="EMBL/GenBank/DDBJ databases">
        <authorList>
            <person name="Weinstock G."/>
            <person name="Sodergren E."/>
            <person name="Clifton S."/>
            <person name="Fulton L."/>
            <person name="Fulton B."/>
            <person name="Courtney L."/>
            <person name="Fronick C."/>
            <person name="Harrison M."/>
            <person name="Strong C."/>
            <person name="Farmer C."/>
            <person name="Delahaunty K."/>
            <person name="Markovic C."/>
            <person name="Hall O."/>
            <person name="Minx P."/>
            <person name="Tomlinson C."/>
            <person name="Mitreva M."/>
            <person name="Hou S."/>
            <person name="Chen J."/>
            <person name="Wollam A."/>
            <person name="Pepin K.H."/>
            <person name="Johnson M."/>
            <person name="Bhonagiri V."/>
            <person name="Zhang X."/>
            <person name="Suruliraj S."/>
            <person name="Warren W."/>
            <person name="Chinwalla A."/>
            <person name="Mardis E.R."/>
            <person name="Wilson R.K."/>
        </authorList>
    </citation>
    <scope>NUCLEOTIDE SEQUENCE [LARGE SCALE GENOMIC DNA]</scope>
    <source>
        <strain evidence="5 6">TX0630</strain>
    </source>
</reference>
<dbReference type="PANTHER" id="PTHR45663">
    <property type="entry name" value="GEO12009P1"/>
    <property type="match status" value="1"/>
</dbReference>
<evidence type="ECO:0000256" key="2">
    <source>
        <dbReference type="ARBA" id="ARBA00023284"/>
    </source>
</evidence>
<dbReference type="SUPFAM" id="SSF52833">
    <property type="entry name" value="Thioredoxin-like"/>
    <property type="match status" value="1"/>
</dbReference>
<protein>
    <submittedName>
        <fullName evidence="5">Thioredoxin</fullName>
    </submittedName>
</protein>
<dbReference type="InterPro" id="IPR013766">
    <property type="entry name" value="Thioredoxin_domain"/>
</dbReference>
<feature type="transmembrane region" description="Helical" evidence="3">
    <location>
        <begin position="6"/>
        <end position="25"/>
    </location>
</feature>
<name>A0ABC9P298_ENTFL</name>
<keyword evidence="2" id="KW-0676">Redox-active center</keyword>
<dbReference type="Pfam" id="PF00085">
    <property type="entry name" value="Thioredoxin"/>
    <property type="match status" value="1"/>
</dbReference>
<keyword evidence="3" id="KW-0472">Membrane</keyword>
<comment type="similarity">
    <text evidence="1">Belongs to the thioredoxin family.</text>
</comment>
<feature type="domain" description="Thioredoxin" evidence="4">
    <location>
        <begin position="20"/>
        <end position="136"/>
    </location>
</feature>
<dbReference type="Gene3D" id="3.40.30.10">
    <property type="entry name" value="Glutaredoxin"/>
    <property type="match status" value="1"/>
</dbReference>
<dbReference type="PROSITE" id="PS51352">
    <property type="entry name" value="THIOREDOXIN_2"/>
    <property type="match status" value="1"/>
</dbReference>
<dbReference type="AlphaFoldDB" id="A0ABC9P298"/>
<dbReference type="EMBL" id="AEBE01000131">
    <property type="protein sequence ID" value="EFU89173.1"/>
    <property type="molecule type" value="Genomic_DNA"/>
</dbReference>
<evidence type="ECO:0000313" key="6">
    <source>
        <dbReference type="Proteomes" id="UP000004933"/>
    </source>
</evidence>
<proteinExistence type="inferred from homology"/>